<accession>A0A8H2WM62</accession>
<keyword evidence="1" id="KW-0472">Membrane</keyword>
<evidence type="ECO:0000256" key="1">
    <source>
        <dbReference type="SAM" id="Phobius"/>
    </source>
</evidence>
<keyword evidence="1" id="KW-0812">Transmembrane</keyword>
<dbReference type="EMBL" id="CAJMWT010001189">
    <property type="protein sequence ID" value="CAE6385739.1"/>
    <property type="molecule type" value="Genomic_DNA"/>
</dbReference>
<gene>
    <name evidence="2" type="ORF">RDB_LOCUS27699</name>
</gene>
<reference evidence="2" key="1">
    <citation type="submission" date="2021-01" db="EMBL/GenBank/DDBJ databases">
        <authorList>
            <person name="Kaushik A."/>
        </authorList>
    </citation>
    <scope>NUCLEOTIDE SEQUENCE</scope>
    <source>
        <strain evidence="2">AG2-2IIIB</strain>
    </source>
</reference>
<name>A0A8H2WM62_9AGAM</name>
<feature type="transmembrane region" description="Helical" evidence="1">
    <location>
        <begin position="178"/>
        <end position="198"/>
    </location>
</feature>
<protein>
    <submittedName>
        <fullName evidence="2">Uncharacterized protein</fullName>
    </submittedName>
</protein>
<dbReference type="AlphaFoldDB" id="A0A8H2WM62"/>
<sequence>MPNLTSRTNWSSDPLDSTIITDTRLLAFWFGEDGANVTQKLPPNVYTYNYISTSSNSSRYYAFAWVTFSAGVGRCMDHQCVVSSSSTIQNTTPINLEPHPLTFQALSMAPVIAISLVYHNISIPSSWKDANNYIEAVLVRSYSGAWNIPNKLASVSNTNSNYRPALPSLVANVNHTRVYAWLGIQLSVTLLSIIFLLLQFNLSEIPLIGDTTLAAFYLDTTGLPESTRPLPFVDGTLKVQEEGDRLKIKVEQTEIGFGFSLSI</sequence>
<organism evidence="2 3">
    <name type="scientific">Rhizoctonia solani</name>
    <dbReference type="NCBI Taxonomy" id="456999"/>
    <lineage>
        <taxon>Eukaryota</taxon>
        <taxon>Fungi</taxon>
        <taxon>Dikarya</taxon>
        <taxon>Basidiomycota</taxon>
        <taxon>Agaricomycotina</taxon>
        <taxon>Agaricomycetes</taxon>
        <taxon>Cantharellales</taxon>
        <taxon>Ceratobasidiaceae</taxon>
        <taxon>Rhizoctonia</taxon>
    </lineage>
</organism>
<comment type="caution">
    <text evidence="2">The sequence shown here is derived from an EMBL/GenBank/DDBJ whole genome shotgun (WGS) entry which is preliminary data.</text>
</comment>
<evidence type="ECO:0000313" key="2">
    <source>
        <dbReference type="EMBL" id="CAE6385739.1"/>
    </source>
</evidence>
<evidence type="ECO:0000313" key="3">
    <source>
        <dbReference type="Proteomes" id="UP000663843"/>
    </source>
</evidence>
<proteinExistence type="predicted"/>
<dbReference type="Proteomes" id="UP000663843">
    <property type="component" value="Unassembled WGS sequence"/>
</dbReference>
<keyword evidence="1" id="KW-1133">Transmembrane helix</keyword>